<dbReference type="EMBL" id="OU503036">
    <property type="protein sequence ID" value="CAI9753391.1"/>
    <property type="molecule type" value="Genomic_DNA"/>
</dbReference>
<name>A0AAD1YL68_9LAMI</name>
<evidence type="ECO:0000313" key="3">
    <source>
        <dbReference type="Proteomes" id="UP000834106"/>
    </source>
</evidence>
<dbReference type="Proteomes" id="UP000834106">
    <property type="component" value="Chromosome 1"/>
</dbReference>
<accession>A0AAD1YL68</accession>
<organism evidence="2 3">
    <name type="scientific">Fraxinus pennsylvanica</name>
    <dbReference type="NCBI Taxonomy" id="56036"/>
    <lineage>
        <taxon>Eukaryota</taxon>
        <taxon>Viridiplantae</taxon>
        <taxon>Streptophyta</taxon>
        <taxon>Embryophyta</taxon>
        <taxon>Tracheophyta</taxon>
        <taxon>Spermatophyta</taxon>
        <taxon>Magnoliopsida</taxon>
        <taxon>eudicotyledons</taxon>
        <taxon>Gunneridae</taxon>
        <taxon>Pentapetalae</taxon>
        <taxon>asterids</taxon>
        <taxon>lamiids</taxon>
        <taxon>Lamiales</taxon>
        <taxon>Oleaceae</taxon>
        <taxon>Oleeae</taxon>
        <taxon>Fraxinus</taxon>
    </lineage>
</organism>
<sequence length="127" mass="14401">MAVHNFLRQHDRVNECFRIVEEDDDKEVEVDLPDEAHEIADEEDAIGDEDGKKNAEHPEEVDQDDDDFGLSGSRLSGRLLTTLIFLRLIGHDHDNLFVAAKAIHAIDMSFLIYKLAQEKTCVGNKNL</sequence>
<evidence type="ECO:0000313" key="2">
    <source>
        <dbReference type="EMBL" id="CAI9753391.1"/>
    </source>
</evidence>
<reference evidence="2" key="1">
    <citation type="submission" date="2023-05" db="EMBL/GenBank/DDBJ databases">
        <authorList>
            <person name="Huff M."/>
        </authorList>
    </citation>
    <scope>NUCLEOTIDE SEQUENCE</scope>
</reference>
<feature type="compositionally biased region" description="Basic and acidic residues" evidence="1">
    <location>
        <begin position="49"/>
        <end position="60"/>
    </location>
</feature>
<evidence type="ECO:0000256" key="1">
    <source>
        <dbReference type="SAM" id="MobiDB-lite"/>
    </source>
</evidence>
<gene>
    <name evidence="2" type="ORF">FPE_LOCUS822</name>
</gene>
<dbReference type="AlphaFoldDB" id="A0AAD1YL68"/>
<keyword evidence="3" id="KW-1185">Reference proteome</keyword>
<protein>
    <submittedName>
        <fullName evidence="2">Uncharacterized protein</fullName>
    </submittedName>
</protein>
<feature type="region of interest" description="Disordered" evidence="1">
    <location>
        <begin position="33"/>
        <end position="70"/>
    </location>
</feature>
<proteinExistence type="predicted"/>